<organism evidence="3">
    <name type="scientific">Candidatus Kentrum sp. MB</name>
    <dbReference type="NCBI Taxonomy" id="2138164"/>
    <lineage>
        <taxon>Bacteria</taxon>
        <taxon>Pseudomonadati</taxon>
        <taxon>Pseudomonadota</taxon>
        <taxon>Gammaproteobacteria</taxon>
        <taxon>Candidatus Kentrum</taxon>
    </lineage>
</organism>
<gene>
    <name evidence="3" type="ORF">BECKMB1821G_GA0114241_103929</name>
    <name evidence="4" type="ORF">BECKMB1821H_GA0114242_100338</name>
    <name evidence="2" type="ORF">BECKMB1821I_GA0114274_100338</name>
</gene>
<accession>A0A450XH46</accession>
<dbReference type="EMBL" id="CAADGH010000003">
    <property type="protein sequence ID" value="VFK74310.1"/>
    <property type="molecule type" value="Genomic_DNA"/>
</dbReference>
<reference evidence="3" key="1">
    <citation type="submission" date="2019-02" db="EMBL/GenBank/DDBJ databases">
        <authorList>
            <person name="Gruber-Vodicka R. H."/>
            <person name="Seah K. B. B."/>
        </authorList>
    </citation>
    <scope>NUCLEOTIDE SEQUENCE</scope>
    <source>
        <strain evidence="3">BECK_BZ197</strain>
        <strain evidence="4">BECK_BZ198</strain>
        <strain evidence="2">BECK_BZ199</strain>
    </source>
</reference>
<evidence type="ECO:0000256" key="1">
    <source>
        <dbReference type="SAM" id="MobiDB-lite"/>
    </source>
</evidence>
<evidence type="ECO:0000313" key="2">
    <source>
        <dbReference type="EMBL" id="VFK27434.1"/>
    </source>
</evidence>
<feature type="compositionally biased region" description="Polar residues" evidence="1">
    <location>
        <begin position="29"/>
        <end position="44"/>
    </location>
</feature>
<evidence type="ECO:0000313" key="4">
    <source>
        <dbReference type="EMBL" id="VFK74310.1"/>
    </source>
</evidence>
<name>A0A450XH46_9GAMM</name>
<dbReference type="AlphaFoldDB" id="A0A450XH46"/>
<dbReference type="EMBL" id="CAADFO010000039">
    <property type="protein sequence ID" value="VFK28627.1"/>
    <property type="molecule type" value="Genomic_DNA"/>
</dbReference>
<protein>
    <submittedName>
        <fullName evidence="3">Uncharacterized protein</fullName>
    </submittedName>
</protein>
<feature type="region of interest" description="Disordered" evidence="1">
    <location>
        <begin position="20"/>
        <end position="68"/>
    </location>
</feature>
<proteinExistence type="predicted"/>
<sequence length="68" mass="7615">MTTPLPARELRFFFRFPSAVQRETREKTSPSGDRYQTQPGSASDLTGVGRRPRLGRMSIPTGFDADPD</sequence>
<evidence type="ECO:0000313" key="3">
    <source>
        <dbReference type="EMBL" id="VFK28627.1"/>
    </source>
</evidence>
<dbReference type="EMBL" id="CAADFQ010000003">
    <property type="protein sequence ID" value="VFK27434.1"/>
    <property type="molecule type" value="Genomic_DNA"/>
</dbReference>